<evidence type="ECO:0000313" key="4">
    <source>
        <dbReference type="Proteomes" id="UP000053144"/>
    </source>
</evidence>
<feature type="domain" description="Putative plant transposon protein" evidence="2">
    <location>
        <begin position="83"/>
        <end position="259"/>
    </location>
</feature>
<evidence type="ECO:0000256" key="1">
    <source>
        <dbReference type="SAM" id="MobiDB-lite"/>
    </source>
</evidence>
<name>A0A0L9TCQ1_PHAAN</name>
<dbReference type="OMA" id="STLNEWG"/>
<dbReference type="Gene3D" id="3.90.20.10">
    <property type="match status" value="1"/>
</dbReference>
<protein>
    <recommendedName>
        <fullName evidence="2">Putative plant transposon protein domain-containing protein</fullName>
    </recommendedName>
</protein>
<reference evidence="4" key="1">
    <citation type="journal article" date="2015" name="Proc. Natl. Acad. Sci. U.S.A.">
        <title>Genome sequencing of adzuki bean (Vigna angularis) provides insight into high starch and low fat accumulation and domestication.</title>
        <authorList>
            <person name="Yang K."/>
            <person name="Tian Z."/>
            <person name="Chen C."/>
            <person name="Luo L."/>
            <person name="Zhao B."/>
            <person name="Wang Z."/>
            <person name="Yu L."/>
            <person name="Li Y."/>
            <person name="Sun Y."/>
            <person name="Li W."/>
            <person name="Chen Y."/>
            <person name="Li Y."/>
            <person name="Zhang Y."/>
            <person name="Ai D."/>
            <person name="Zhao J."/>
            <person name="Shang C."/>
            <person name="Ma Y."/>
            <person name="Wu B."/>
            <person name="Wang M."/>
            <person name="Gao L."/>
            <person name="Sun D."/>
            <person name="Zhang P."/>
            <person name="Guo F."/>
            <person name="Wang W."/>
            <person name="Li Y."/>
            <person name="Wang J."/>
            <person name="Varshney R.K."/>
            <person name="Wang J."/>
            <person name="Ling H.Q."/>
            <person name="Wan P."/>
        </authorList>
    </citation>
    <scope>NUCLEOTIDE SEQUENCE</scope>
    <source>
        <strain evidence="4">cv. Jingnong 6</strain>
    </source>
</reference>
<feature type="region of interest" description="Disordered" evidence="1">
    <location>
        <begin position="290"/>
        <end position="321"/>
    </location>
</feature>
<dbReference type="Pfam" id="PF20167">
    <property type="entry name" value="Transposase_32"/>
    <property type="match status" value="1"/>
</dbReference>
<evidence type="ECO:0000259" key="2">
    <source>
        <dbReference type="Pfam" id="PF20167"/>
    </source>
</evidence>
<feature type="compositionally biased region" description="Pro residues" evidence="1">
    <location>
        <begin position="25"/>
        <end position="35"/>
    </location>
</feature>
<dbReference type="AlphaFoldDB" id="A0A0L9TCQ1"/>
<organism evidence="3 4">
    <name type="scientific">Phaseolus angularis</name>
    <name type="common">Azuki bean</name>
    <name type="synonym">Vigna angularis</name>
    <dbReference type="NCBI Taxonomy" id="3914"/>
    <lineage>
        <taxon>Eukaryota</taxon>
        <taxon>Viridiplantae</taxon>
        <taxon>Streptophyta</taxon>
        <taxon>Embryophyta</taxon>
        <taxon>Tracheophyta</taxon>
        <taxon>Spermatophyta</taxon>
        <taxon>Magnoliopsida</taxon>
        <taxon>eudicotyledons</taxon>
        <taxon>Gunneridae</taxon>
        <taxon>Pentapetalae</taxon>
        <taxon>rosids</taxon>
        <taxon>fabids</taxon>
        <taxon>Fabales</taxon>
        <taxon>Fabaceae</taxon>
        <taxon>Papilionoideae</taxon>
        <taxon>50 kb inversion clade</taxon>
        <taxon>NPAAA clade</taxon>
        <taxon>indigoferoid/millettioid clade</taxon>
        <taxon>Phaseoleae</taxon>
        <taxon>Vigna</taxon>
    </lineage>
</organism>
<sequence length="393" mass="45016">MADRGTKKQKASSSGGGRRRRRSPTPSPSSSPPTPTNDLFSSDEQQEKYAQHFVNREILESKYVEDEYFQGKNFQFYDRLHEAGLTEFVCLRRHYHPQLVRVFYSNMSISDTGVIRSEVRGVKIRVSPNLFQQLTNLPCDGVCYEGKVADEWKEQYDSVTARQLVCRDDAAIQSRILAGQMKVQPRILHYVLTRVLIPRATNIGQASEEDIMLLWALFNSIQINWGHLIRYKMKKALRENAKLPYPHLITIFMEHFQVPTESYPISELKFKQRIGCEVVASFGYMQNDEGEWVPKGNAPHPPVQEGQQNQGQDDEQGSSSTTLDNVINRIEQLQTFVGTRFDAFETRFDALETRFGNMDMVISTRFDALQSRVGNIEEQLQHLPSASANNPQT</sequence>
<gene>
    <name evidence="3" type="ORF">LR48_Vigan512s000100</name>
</gene>
<dbReference type="Proteomes" id="UP000053144">
    <property type="component" value="Unassembled WGS sequence"/>
</dbReference>
<dbReference type="InterPro" id="IPR046796">
    <property type="entry name" value="Transposase_32_dom"/>
</dbReference>
<accession>A0A0L9TCQ1</accession>
<dbReference type="EMBL" id="KQ258420">
    <property type="protein sequence ID" value="KOM28297.1"/>
    <property type="molecule type" value="Genomic_DNA"/>
</dbReference>
<proteinExistence type="predicted"/>
<dbReference type="Gramene" id="KOM28297">
    <property type="protein sequence ID" value="KOM28297"/>
    <property type="gene ID" value="LR48_Vigan512s000100"/>
</dbReference>
<feature type="region of interest" description="Disordered" evidence="1">
    <location>
        <begin position="1"/>
        <end position="45"/>
    </location>
</feature>
<evidence type="ECO:0000313" key="3">
    <source>
        <dbReference type="EMBL" id="KOM28297.1"/>
    </source>
</evidence>